<protein>
    <submittedName>
        <fullName evidence="1">Uncharacterized protein</fullName>
    </submittedName>
</protein>
<dbReference type="GeneID" id="5484885"/>
<organism evidence="1 2">
    <name type="scientific">Sclerotinia sclerotiorum (strain ATCC 18683 / 1980 / Ss-1)</name>
    <name type="common">White mold</name>
    <name type="synonym">Whetzelinia sclerotiorum</name>
    <dbReference type="NCBI Taxonomy" id="665079"/>
    <lineage>
        <taxon>Eukaryota</taxon>
        <taxon>Fungi</taxon>
        <taxon>Dikarya</taxon>
        <taxon>Ascomycota</taxon>
        <taxon>Pezizomycotina</taxon>
        <taxon>Leotiomycetes</taxon>
        <taxon>Helotiales</taxon>
        <taxon>Sclerotiniaceae</taxon>
        <taxon>Sclerotinia</taxon>
    </lineage>
</organism>
<dbReference type="HOGENOM" id="CLU_2251676_0_0_1"/>
<evidence type="ECO:0000313" key="1">
    <source>
        <dbReference type="EMBL" id="EDN94303.1"/>
    </source>
</evidence>
<dbReference type="InParanoid" id="A7EXW1"/>
<keyword evidence="2" id="KW-1185">Reference proteome</keyword>
<gene>
    <name evidence="1" type="ORF">SS1G_10176</name>
</gene>
<sequence>MSLPQPLCICLVRPPLMALYMQNKDDIFFMSCPADLTNNSFAENFGPTEIEGGEDFAQPDFTFGFYERDVALVMELYSTESKMIFPTTCLRVFLNLKAFDVMTL</sequence>
<dbReference type="RefSeq" id="XP_001588629.1">
    <property type="nucleotide sequence ID" value="XM_001588579.1"/>
</dbReference>
<dbReference type="EMBL" id="CH476635">
    <property type="protein sequence ID" value="EDN94303.1"/>
    <property type="molecule type" value="Genomic_DNA"/>
</dbReference>
<dbReference type="KEGG" id="ssl:SS1G_10176"/>
<dbReference type="AlphaFoldDB" id="A7EXW1"/>
<proteinExistence type="predicted"/>
<evidence type="ECO:0000313" key="2">
    <source>
        <dbReference type="Proteomes" id="UP000001312"/>
    </source>
</evidence>
<reference evidence="2" key="1">
    <citation type="journal article" date="2011" name="PLoS Genet.">
        <title>Genomic analysis of the necrotrophic fungal pathogens Sclerotinia sclerotiorum and Botrytis cinerea.</title>
        <authorList>
            <person name="Amselem J."/>
            <person name="Cuomo C.A."/>
            <person name="van Kan J.A."/>
            <person name="Viaud M."/>
            <person name="Benito E.P."/>
            <person name="Couloux A."/>
            <person name="Coutinho P.M."/>
            <person name="de Vries R.P."/>
            <person name="Dyer P.S."/>
            <person name="Fillinger S."/>
            <person name="Fournier E."/>
            <person name="Gout L."/>
            <person name="Hahn M."/>
            <person name="Kohn L."/>
            <person name="Lapalu N."/>
            <person name="Plummer K.M."/>
            <person name="Pradier J.M."/>
            <person name="Quevillon E."/>
            <person name="Sharon A."/>
            <person name="Simon A."/>
            <person name="ten Have A."/>
            <person name="Tudzynski B."/>
            <person name="Tudzynski P."/>
            <person name="Wincker P."/>
            <person name="Andrew M."/>
            <person name="Anthouard V."/>
            <person name="Beever R.E."/>
            <person name="Beffa R."/>
            <person name="Benoit I."/>
            <person name="Bouzid O."/>
            <person name="Brault B."/>
            <person name="Chen Z."/>
            <person name="Choquer M."/>
            <person name="Collemare J."/>
            <person name="Cotton P."/>
            <person name="Danchin E.G."/>
            <person name="Da Silva C."/>
            <person name="Gautier A."/>
            <person name="Giraud C."/>
            <person name="Giraud T."/>
            <person name="Gonzalez C."/>
            <person name="Grossetete S."/>
            <person name="Guldener U."/>
            <person name="Henrissat B."/>
            <person name="Howlett B.J."/>
            <person name="Kodira C."/>
            <person name="Kretschmer M."/>
            <person name="Lappartient A."/>
            <person name="Leroch M."/>
            <person name="Levis C."/>
            <person name="Mauceli E."/>
            <person name="Neuveglise C."/>
            <person name="Oeser B."/>
            <person name="Pearson M."/>
            <person name="Poulain J."/>
            <person name="Poussereau N."/>
            <person name="Quesneville H."/>
            <person name="Rascle C."/>
            <person name="Schumacher J."/>
            <person name="Segurens B."/>
            <person name="Sexton A."/>
            <person name="Silva E."/>
            <person name="Sirven C."/>
            <person name="Soanes D.M."/>
            <person name="Talbot N.J."/>
            <person name="Templeton M."/>
            <person name="Yandava C."/>
            <person name="Yarden O."/>
            <person name="Zeng Q."/>
            <person name="Rollins J.A."/>
            <person name="Lebrun M.H."/>
            <person name="Dickman M."/>
        </authorList>
    </citation>
    <scope>NUCLEOTIDE SEQUENCE [LARGE SCALE GENOMIC DNA]</scope>
    <source>
        <strain evidence="2">ATCC 18683 / 1980 / Ss-1</strain>
    </source>
</reference>
<accession>A7EXW1</accession>
<dbReference type="Proteomes" id="UP000001312">
    <property type="component" value="Unassembled WGS sequence"/>
</dbReference>
<name>A7EXW1_SCLS1</name>